<evidence type="ECO:0000313" key="3">
    <source>
        <dbReference type="Proteomes" id="UP000198582"/>
    </source>
</evidence>
<name>A0A1H8VT40_9PSEU</name>
<keyword evidence="3" id="KW-1185">Reference proteome</keyword>
<organism evidence="2 3">
    <name type="scientific">Amycolatopsis saalfeldensis</name>
    <dbReference type="NCBI Taxonomy" id="394193"/>
    <lineage>
        <taxon>Bacteria</taxon>
        <taxon>Bacillati</taxon>
        <taxon>Actinomycetota</taxon>
        <taxon>Actinomycetes</taxon>
        <taxon>Pseudonocardiales</taxon>
        <taxon>Pseudonocardiaceae</taxon>
        <taxon>Amycolatopsis</taxon>
    </lineage>
</organism>
<dbReference type="EMBL" id="FOEF01000004">
    <property type="protein sequence ID" value="SEP18463.1"/>
    <property type="molecule type" value="Genomic_DNA"/>
</dbReference>
<dbReference type="Proteomes" id="UP000198582">
    <property type="component" value="Unassembled WGS sequence"/>
</dbReference>
<gene>
    <name evidence="2" type="ORF">SAMN04489732_104267</name>
</gene>
<dbReference type="RefSeq" id="WP_091616845.1">
    <property type="nucleotide sequence ID" value="NZ_FOEF01000004.1"/>
</dbReference>
<sequence length="66" mass="7014">MSPRSELFPRDHRDDEEDDLGALPDPTRLRGDVPSVPGPDLTPASTKDVDSPPGTEEPFGDGTSPA</sequence>
<accession>A0A1H8VT40</accession>
<dbReference type="OrthoDB" id="3632006at2"/>
<reference evidence="2 3" key="1">
    <citation type="submission" date="2016-10" db="EMBL/GenBank/DDBJ databases">
        <authorList>
            <person name="de Groot N.N."/>
        </authorList>
    </citation>
    <scope>NUCLEOTIDE SEQUENCE [LARGE SCALE GENOMIC DNA]</scope>
    <source>
        <strain evidence="2 3">DSM 44993</strain>
    </source>
</reference>
<dbReference type="AlphaFoldDB" id="A0A1H8VT40"/>
<evidence type="ECO:0000313" key="2">
    <source>
        <dbReference type="EMBL" id="SEP18463.1"/>
    </source>
</evidence>
<evidence type="ECO:0000256" key="1">
    <source>
        <dbReference type="SAM" id="MobiDB-lite"/>
    </source>
</evidence>
<proteinExistence type="predicted"/>
<feature type="region of interest" description="Disordered" evidence="1">
    <location>
        <begin position="1"/>
        <end position="66"/>
    </location>
</feature>
<protein>
    <submittedName>
        <fullName evidence="2">Uncharacterized protein</fullName>
    </submittedName>
</protein>